<gene>
    <name evidence="1" type="ORF">EJ377_01920</name>
</gene>
<evidence type="ECO:0000313" key="2">
    <source>
        <dbReference type="Proteomes" id="UP000276953"/>
    </source>
</evidence>
<dbReference type="Proteomes" id="UP000276953">
    <property type="component" value="Unassembled WGS sequence"/>
</dbReference>
<evidence type="ECO:0000313" key="1">
    <source>
        <dbReference type="EMBL" id="RTZ49435.1"/>
    </source>
</evidence>
<name>A0A3S0Q785_9FLAO</name>
<accession>A0A3S0Q785</accession>
<dbReference type="EMBL" id="RYFC01000001">
    <property type="protein sequence ID" value="RTZ49435.1"/>
    <property type="molecule type" value="Genomic_DNA"/>
</dbReference>
<reference evidence="1 2" key="1">
    <citation type="submission" date="2018-12" db="EMBL/GenBank/DDBJ databases">
        <title>Draft Genome Sequence of Chryseobacterium arthrosphaerae strain ED882-96 Isolated from the Blood of a Patient with Liver Cirrhosis in Taiwan.</title>
        <authorList>
            <person name="Lin J.-N."/>
            <person name="Lai C.-H."/>
            <person name="Yang C.-H."/>
            <person name="Huang Y.-H."/>
        </authorList>
    </citation>
    <scope>NUCLEOTIDE SEQUENCE [LARGE SCALE GENOMIC DNA]</scope>
    <source>
        <strain evidence="1 2">ED882-96</strain>
    </source>
</reference>
<organism evidence="1 2">
    <name type="scientific">Chryseobacterium arthrosphaerae</name>
    <dbReference type="NCBI Taxonomy" id="651561"/>
    <lineage>
        <taxon>Bacteria</taxon>
        <taxon>Pseudomonadati</taxon>
        <taxon>Bacteroidota</taxon>
        <taxon>Flavobacteriia</taxon>
        <taxon>Flavobacteriales</taxon>
        <taxon>Weeksellaceae</taxon>
        <taxon>Chryseobacterium group</taxon>
        <taxon>Chryseobacterium</taxon>
    </lineage>
</organism>
<comment type="caution">
    <text evidence="1">The sequence shown here is derived from an EMBL/GenBank/DDBJ whole genome shotgun (WGS) entry which is preliminary data.</text>
</comment>
<sequence>MLQNETRKFLESGIVKFKIPEILITAIQGLQTDWCGSGQSQKEAMMQYVNSGNLYQAVLATFQNQDNDLSHLNNGLEAKPLLTYHKSASGKIGQPAV</sequence>
<protein>
    <submittedName>
        <fullName evidence="1">Uncharacterized protein</fullName>
    </submittedName>
</protein>
<dbReference type="AlphaFoldDB" id="A0A3S0Q785"/>
<proteinExistence type="predicted"/>